<dbReference type="EMBL" id="PVTL01000007">
    <property type="protein sequence ID" value="PRY67208.1"/>
    <property type="molecule type" value="Genomic_DNA"/>
</dbReference>
<evidence type="ECO:0000313" key="3">
    <source>
        <dbReference type="Proteomes" id="UP000237983"/>
    </source>
</evidence>
<feature type="compositionally biased region" description="Basic and acidic residues" evidence="1">
    <location>
        <begin position="38"/>
        <end position="51"/>
    </location>
</feature>
<dbReference type="OrthoDB" id="5117777at2"/>
<name>A0A2T0VAV9_9MICO</name>
<sequence>MKKNDNEEPRDEFDHVMLPAFMAKPLGFLQNPSAGASPRERTADSTPRDADPYATDSNGADAYEADAYEPDPYGAEPDERDSRGDDARKSAPPAKWWSGVRGRTLIYVGGTVVWLYLQSRN</sequence>
<dbReference type="RefSeq" id="WP_106213727.1">
    <property type="nucleotide sequence ID" value="NZ_PVTL01000007.1"/>
</dbReference>
<dbReference type="Proteomes" id="UP000237983">
    <property type="component" value="Unassembled WGS sequence"/>
</dbReference>
<organism evidence="2 3">
    <name type="scientific">Glaciihabitans tibetensis</name>
    <dbReference type="NCBI Taxonomy" id="1266600"/>
    <lineage>
        <taxon>Bacteria</taxon>
        <taxon>Bacillati</taxon>
        <taxon>Actinomycetota</taxon>
        <taxon>Actinomycetes</taxon>
        <taxon>Micrococcales</taxon>
        <taxon>Microbacteriaceae</taxon>
        <taxon>Glaciihabitans</taxon>
    </lineage>
</organism>
<dbReference type="AlphaFoldDB" id="A0A2T0VAV9"/>
<protein>
    <submittedName>
        <fullName evidence="2">Uncharacterized protein</fullName>
    </submittedName>
</protein>
<feature type="compositionally biased region" description="Basic and acidic residues" evidence="1">
    <location>
        <begin position="80"/>
        <end position="89"/>
    </location>
</feature>
<feature type="region of interest" description="Disordered" evidence="1">
    <location>
        <begin position="27"/>
        <end position="95"/>
    </location>
</feature>
<reference evidence="2 3" key="1">
    <citation type="submission" date="2018-03" db="EMBL/GenBank/DDBJ databases">
        <title>Genomic Encyclopedia of Type Strains, Phase III (KMG-III): the genomes of soil and plant-associated and newly described type strains.</title>
        <authorList>
            <person name="Whitman W."/>
        </authorList>
    </citation>
    <scope>NUCLEOTIDE SEQUENCE [LARGE SCALE GENOMIC DNA]</scope>
    <source>
        <strain evidence="2 3">CGMCC 1.12484</strain>
    </source>
</reference>
<gene>
    <name evidence="2" type="ORF">B0I08_107103</name>
</gene>
<accession>A0A2T0VAV9</accession>
<comment type="caution">
    <text evidence="2">The sequence shown here is derived from an EMBL/GenBank/DDBJ whole genome shotgun (WGS) entry which is preliminary data.</text>
</comment>
<keyword evidence="3" id="KW-1185">Reference proteome</keyword>
<evidence type="ECO:0000313" key="2">
    <source>
        <dbReference type="EMBL" id="PRY67208.1"/>
    </source>
</evidence>
<evidence type="ECO:0000256" key="1">
    <source>
        <dbReference type="SAM" id="MobiDB-lite"/>
    </source>
</evidence>
<proteinExistence type="predicted"/>